<dbReference type="PROSITE" id="PS50093">
    <property type="entry name" value="PKD"/>
    <property type="match status" value="1"/>
</dbReference>
<keyword evidence="4" id="KW-1185">Reference proteome</keyword>
<dbReference type="RefSeq" id="WP_115564317.1">
    <property type="nucleotide sequence ID" value="NZ_QRGR01000004.1"/>
</dbReference>
<evidence type="ECO:0000259" key="2">
    <source>
        <dbReference type="PROSITE" id="PS50093"/>
    </source>
</evidence>
<accession>A0A3D8LGD9</accession>
<dbReference type="InterPro" id="IPR013783">
    <property type="entry name" value="Ig-like_fold"/>
</dbReference>
<dbReference type="NCBIfam" id="TIGR04131">
    <property type="entry name" value="Bac_Flav_CTERM"/>
    <property type="match status" value="1"/>
</dbReference>
<dbReference type="SUPFAM" id="SSF49265">
    <property type="entry name" value="Fibronectin type III"/>
    <property type="match status" value="1"/>
</dbReference>
<name>A0A3D8LGD9_9BACT</name>
<keyword evidence="1" id="KW-0732">Signal</keyword>
<organism evidence="3 4">
    <name type="scientific">Pontibacter diazotrophicus</name>
    <dbReference type="NCBI Taxonomy" id="1400979"/>
    <lineage>
        <taxon>Bacteria</taxon>
        <taxon>Pseudomonadati</taxon>
        <taxon>Bacteroidota</taxon>
        <taxon>Cytophagia</taxon>
        <taxon>Cytophagales</taxon>
        <taxon>Hymenobacteraceae</taxon>
        <taxon>Pontibacter</taxon>
    </lineage>
</organism>
<dbReference type="Proteomes" id="UP000256708">
    <property type="component" value="Unassembled WGS sequence"/>
</dbReference>
<protein>
    <submittedName>
        <fullName evidence="3">PKD domain-containing protein</fullName>
    </submittedName>
</protein>
<dbReference type="Pfam" id="PF13585">
    <property type="entry name" value="CHU_C"/>
    <property type="match status" value="1"/>
</dbReference>
<dbReference type="Pfam" id="PF00801">
    <property type="entry name" value="PKD"/>
    <property type="match status" value="1"/>
</dbReference>
<feature type="signal peptide" evidence="1">
    <location>
        <begin position="1"/>
        <end position="18"/>
    </location>
</feature>
<dbReference type="Gene3D" id="2.60.40.10">
    <property type="entry name" value="Immunoglobulins"/>
    <property type="match status" value="4"/>
</dbReference>
<feature type="domain" description="PKD" evidence="2">
    <location>
        <begin position="139"/>
        <end position="198"/>
    </location>
</feature>
<proteinExistence type="predicted"/>
<reference evidence="4" key="1">
    <citation type="submission" date="2018-08" db="EMBL/GenBank/DDBJ databases">
        <authorList>
            <person name="Liu Z.-W."/>
            <person name="Du Z.-J."/>
        </authorList>
    </citation>
    <scope>NUCLEOTIDE SEQUENCE [LARGE SCALE GENOMIC DNA]</scope>
    <source>
        <strain evidence="4">H4X</strain>
    </source>
</reference>
<evidence type="ECO:0000313" key="4">
    <source>
        <dbReference type="Proteomes" id="UP000256708"/>
    </source>
</evidence>
<dbReference type="EMBL" id="QRGR01000004">
    <property type="protein sequence ID" value="RDV16457.1"/>
    <property type="molecule type" value="Genomic_DNA"/>
</dbReference>
<dbReference type="OrthoDB" id="631648at2"/>
<comment type="caution">
    <text evidence="3">The sequence shown here is derived from an EMBL/GenBank/DDBJ whole genome shotgun (WGS) entry which is preliminary data.</text>
</comment>
<feature type="chain" id="PRO_5017818037" evidence="1">
    <location>
        <begin position="19"/>
        <end position="634"/>
    </location>
</feature>
<gene>
    <name evidence="3" type="ORF">DXT99_04450</name>
</gene>
<dbReference type="InterPro" id="IPR000601">
    <property type="entry name" value="PKD_dom"/>
</dbReference>
<dbReference type="InterPro" id="IPR026341">
    <property type="entry name" value="T9SS_type_B"/>
</dbReference>
<dbReference type="InterPro" id="IPR036116">
    <property type="entry name" value="FN3_sf"/>
</dbReference>
<dbReference type="InterPro" id="IPR035986">
    <property type="entry name" value="PKD_dom_sf"/>
</dbReference>
<dbReference type="AlphaFoldDB" id="A0A3D8LGD9"/>
<evidence type="ECO:0000313" key="3">
    <source>
        <dbReference type="EMBL" id="RDV16457.1"/>
    </source>
</evidence>
<sequence length="634" mass="68879">MKHLLYIVLLFITFTSQAQNDRCFQAYNQQGEEVEVLCVGQQVEFQDCGDQVPDENEYYIFDYEKGTAIPTPASTIKTHTYTTPGSYRVLQIANYGGSTLTDTVSQVFEVREAPVPDFTISRCANRAVSVAIMDDNYDSYTIDFGDGQQSVSSLPNSTTQYSYNTQGDYTITVTGSYTGGTCAGINTSTVTTLPPAPQPFIHNLTVLEQAANGQLQLALQDLQPGYDYVVQQWNGSTFGTIDTIQDVTQASLSHSLQVNTTAGVQYLVKPIDACGTTFANSNSISSIALTGTSGNGLITLSWQSAPFTGTFEIIRNGTVLETLSSSTSTFTDTDVSCGQAYQYEVRGIAANGSVSVSALQEVQAFSTTAPAAPYLLTTFDLNNHVVISMELPQGEAAQQMNVERSITGGAFRFIGQTQQTEFTDEIVAPEQVCYRTTFLNACANTSSYSNISCPTFLKAQKQDNGSAVLLTWSAYEGFPGGVRQYTVELLDENNNILSSNSLNGTTFTDRSLSDERQQLRYRIMATAANGTTVTYSNIVVVEQDLQLHVPSGFTPNGDGLNDTFEIKGRLYNSYNLQVYNSLGYVIYSGTEADAGWDGTYEGKQLPAGAYVYKITARNSSGTTKSRTGTITLLR</sequence>
<evidence type="ECO:0000256" key="1">
    <source>
        <dbReference type="SAM" id="SignalP"/>
    </source>
</evidence>
<dbReference type="SUPFAM" id="SSF49299">
    <property type="entry name" value="PKD domain"/>
    <property type="match status" value="2"/>
</dbReference>
<dbReference type="CDD" id="cd00146">
    <property type="entry name" value="PKD"/>
    <property type="match status" value="1"/>
</dbReference>